<proteinExistence type="predicted"/>
<protein>
    <recommendedName>
        <fullName evidence="1">Beta-lactamase class A catalytic domain-containing protein</fullName>
    </recommendedName>
</protein>
<dbReference type="Pfam" id="PF13354">
    <property type="entry name" value="Beta-lactamase2"/>
    <property type="match status" value="1"/>
</dbReference>
<dbReference type="PANTHER" id="PTHR35333">
    <property type="entry name" value="BETA-LACTAMASE"/>
    <property type="match status" value="1"/>
</dbReference>
<name>A0ABN6MKY2_9ACTN</name>
<dbReference type="Proteomes" id="UP001320544">
    <property type="component" value="Chromosome"/>
</dbReference>
<gene>
    <name evidence="2" type="ORF">CE91St30_25610</name>
</gene>
<dbReference type="InterPro" id="IPR000871">
    <property type="entry name" value="Beta-lactam_class-A"/>
</dbReference>
<feature type="domain" description="Beta-lactamase class A catalytic" evidence="1">
    <location>
        <begin position="67"/>
        <end position="273"/>
    </location>
</feature>
<dbReference type="PANTHER" id="PTHR35333:SF4">
    <property type="entry name" value="SLR0121 PROTEIN"/>
    <property type="match status" value="1"/>
</dbReference>
<dbReference type="Gene3D" id="3.40.710.10">
    <property type="entry name" value="DD-peptidase/beta-lactamase superfamily"/>
    <property type="match status" value="1"/>
</dbReference>
<dbReference type="InterPro" id="IPR012338">
    <property type="entry name" value="Beta-lactam/transpept-like"/>
</dbReference>
<evidence type="ECO:0000259" key="1">
    <source>
        <dbReference type="Pfam" id="PF13354"/>
    </source>
</evidence>
<evidence type="ECO:0000313" key="2">
    <source>
        <dbReference type="EMBL" id="BDE97228.1"/>
    </source>
</evidence>
<dbReference type="SUPFAM" id="SSF56601">
    <property type="entry name" value="beta-lactamase/transpeptidase-like"/>
    <property type="match status" value="1"/>
</dbReference>
<evidence type="ECO:0000313" key="3">
    <source>
        <dbReference type="Proteomes" id="UP001320544"/>
    </source>
</evidence>
<keyword evidence="3" id="KW-1185">Reference proteome</keyword>
<dbReference type="InterPro" id="IPR045155">
    <property type="entry name" value="Beta-lactam_cat"/>
</dbReference>
<sequence length="307" mass="32681">MDGALTALVENPPHLNLEQTDLAIVPSGRDITAFSVLKGTVEPLGESQSATLRGAISAFGDSGYHVGFVVLDLTTGRGVSYNADTDFFSASTVKAPFVTFLWQEFIEGGRASVEDVLVKEDVYGGTGVMASEEGKSEYALEEVMANTIMYSDNTGYAMLRDHYDGDSWDAWTAKAGVSQATSDSGWYYDYGACDLAKYWIAIDSYLEGNTEGAQSIEKLFGSTEVSFLRQALGSDCAVYAKAGFESSFVGSAAALNDAGIVESPSGDYLIAVMSDADYSYPDATENAYLVVDLIKALDGVHAELLAA</sequence>
<organism evidence="2 3">
    <name type="scientific">Raoultibacter timonensis</name>
    <dbReference type="NCBI Taxonomy" id="1907662"/>
    <lineage>
        <taxon>Bacteria</taxon>
        <taxon>Bacillati</taxon>
        <taxon>Actinomycetota</taxon>
        <taxon>Coriobacteriia</taxon>
        <taxon>Eggerthellales</taxon>
        <taxon>Eggerthellaceae</taxon>
        <taxon>Raoultibacter</taxon>
    </lineage>
</organism>
<dbReference type="RefSeq" id="WP_180995238.1">
    <property type="nucleotide sequence ID" value="NZ_LT964681.1"/>
</dbReference>
<reference evidence="2 3" key="1">
    <citation type="submission" date="2022-01" db="EMBL/GenBank/DDBJ databases">
        <title>Novel bile acid biosynthetic pathways are enriched in the microbiome of centenarians.</title>
        <authorList>
            <person name="Sato Y."/>
            <person name="Atarashi K."/>
            <person name="Plichta R.D."/>
            <person name="Arai Y."/>
            <person name="Sasajima S."/>
            <person name="Kearney M.S."/>
            <person name="Suda W."/>
            <person name="Takeshita K."/>
            <person name="Sasaki T."/>
            <person name="Okamoto S."/>
            <person name="Skelly N.A."/>
            <person name="Okamura Y."/>
            <person name="Vlamakis H."/>
            <person name="Li Y."/>
            <person name="Tanoue T."/>
            <person name="Takei H."/>
            <person name="Nittono H."/>
            <person name="Narushima S."/>
            <person name="Irie J."/>
            <person name="Itoh H."/>
            <person name="Moriya K."/>
            <person name="Sugiura Y."/>
            <person name="Suematsu M."/>
            <person name="Moritoki N."/>
            <person name="Shibata S."/>
            <person name="Littman R.D."/>
            <person name="Fischbach A.M."/>
            <person name="Uwamino Y."/>
            <person name="Inoue T."/>
            <person name="Honda A."/>
            <person name="Hattori M."/>
            <person name="Murai T."/>
            <person name="Xavier J.R."/>
            <person name="Hirose N."/>
            <person name="Honda K."/>
        </authorList>
    </citation>
    <scope>NUCLEOTIDE SEQUENCE [LARGE SCALE GENOMIC DNA]</scope>
    <source>
        <strain evidence="2 3">CE91-St30</strain>
    </source>
</reference>
<dbReference type="EMBL" id="AP025564">
    <property type="protein sequence ID" value="BDE97228.1"/>
    <property type="molecule type" value="Genomic_DNA"/>
</dbReference>
<accession>A0ABN6MKY2</accession>